<evidence type="ECO:0000313" key="1">
    <source>
        <dbReference type="EMBL" id="TVY12950.1"/>
    </source>
</evidence>
<dbReference type="Proteomes" id="UP000469559">
    <property type="component" value="Unassembled WGS sequence"/>
</dbReference>
<protein>
    <submittedName>
        <fullName evidence="1">Uncharacterized protein</fullName>
    </submittedName>
</protein>
<reference evidence="1 2" key="1">
    <citation type="submission" date="2018-05" db="EMBL/GenBank/DDBJ databases">
        <title>Whole genome sequencing for identification of molecular markers to develop diagnostic detection tools for the regulated plant pathogen Lachnellula willkommii.</title>
        <authorList>
            <person name="Giroux E."/>
            <person name="Bilodeau G."/>
        </authorList>
    </citation>
    <scope>NUCLEOTIDE SEQUENCE [LARGE SCALE GENOMIC DNA]</scope>
    <source>
        <strain evidence="1 2">CBS 203.66</strain>
    </source>
</reference>
<comment type="caution">
    <text evidence="1">The sequence shown here is derived from an EMBL/GenBank/DDBJ whole genome shotgun (WGS) entry which is preliminary data.</text>
</comment>
<proteinExistence type="predicted"/>
<accession>A0A8T9AYZ3</accession>
<dbReference type="OrthoDB" id="3556661at2759"/>
<sequence>MSTLKSYPGMLSGNNGTLPPFMHLQSRASLWKTNSRHVVALPEPLAICSNVYGRSPGNVAFIWRTIQAESQRLEDELNYDAWTTLHAIQAMAIYIILGLLGDNSEYAVEAHILIPILSTTKRMANKDQPIGWIVQWRNPTKPSPSLGGMGSGRVSPTVLEYFTSITYSRFAPRRQANIHLQTNSTAIILVIIIHIFNIEHGHGVPQCGGFSDLSLPCSKTLWEASDQATWETEYRKQYMRDSYSKSG</sequence>
<organism evidence="1 2">
    <name type="scientific">Lachnellula arida</name>
    <dbReference type="NCBI Taxonomy" id="1316785"/>
    <lineage>
        <taxon>Eukaryota</taxon>
        <taxon>Fungi</taxon>
        <taxon>Dikarya</taxon>
        <taxon>Ascomycota</taxon>
        <taxon>Pezizomycotina</taxon>
        <taxon>Leotiomycetes</taxon>
        <taxon>Helotiales</taxon>
        <taxon>Lachnaceae</taxon>
        <taxon>Lachnellula</taxon>
    </lineage>
</organism>
<gene>
    <name evidence="1" type="ORF">LARI1_G008600</name>
</gene>
<keyword evidence="2" id="KW-1185">Reference proteome</keyword>
<name>A0A8T9AYZ3_9HELO</name>
<dbReference type="EMBL" id="QGMF01001189">
    <property type="protein sequence ID" value="TVY12950.1"/>
    <property type="molecule type" value="Genomic_DNA"/>
</dbReference>
<evidence type="ECO:0000313" key="2">
    <source>
        <dbReference type="Proteomes" id="UP000469559"/>
    </source>
</evidence>
<dbReference type="AlphaFoldDB" id="A0A8T9AYZ3"/>